<accession>A0ABS5RT11</accession>
<evidence type="ECO:0000256" key="1">
    <source>
        <dbReference type="SAM" id="MobiDB-lite"/>
    </source>
</evidence>
<feature type="region of interest" description="Disordered" evidence="1">
    <location>
        <begin position="81"/>
        <end position="104"/>
    </location>
</feature>
<comment type="caution">
    <text evidence="3">The sequence shown here is derived from an EMBL/GenBank/DDBJ whole genome shotgun (WGS) entry which is preliminary data.</text>
</comment>
<sequence>MATLVGILLILGSAFVGFGSFVAAQGAETVYQQIAAFIQGGTSTIAFVGGVLILQVAGLASRLERWRKEDVDARAVVAQTDTASTASSGGRTHLSELKLSSRRD</sequence>
<feature type="compositionally biased region" description="Polar residues" evidence="1">
    <location>
        <begin position="81"/>
        <end position="90"/>
    </location>
</feature>
<feature type="compositionally biased region" description="Basic and acidic residues" evidence="1">
    <location>
        <begin position="93"/>
        <end position="104"/>
    </location>
</feature>
<dbReference type="EMBL" id="JAFMNX010000001">
    <property type="protein sequence ID" value="MBS9720201.1"/>
    <property type="molecule type" value="Genomic_DNA"/>
</dbReference>
<keyword evidence="4" id="KW-1185">Reference proteome</keyword>
<reference evidence="3 4" key="1">
    <citation type="submission" date="2021-03" db="EMBL/GenBank/DDBJ databases">
        <title>Tianweitania aestuarii sp. nov., isolated from a tidal flat.</title>
        <authorList>
            <person name="Park S."/>
            <person name="Yoon J.-H."/>
        </authorList>
    </citation>
    <scope>NUCLEOTIDE SEQUENCE [LARGE SCALE GENOMIC DNA]</scope>
    <source>
        <strain evidence="3 4">BSSL-BM11</strain>
    </source>
</reference>
<dbReference type="RefSeq" id="WP_213983754.1">
    <property type="nucleotide sequence ID" value="NZ_JAFMNX010000001.1"/>
</dbReference>
<keyword evidence="2" id="KW-0472">Membrane</keyword>
<evidence type="ECO:0000313" key="3">
    <source>
        <dbReference type="EMBL" id="MBS9720201.1"/>
    </source>
</evidence>
<proteinExistence type="predicted"/>
<dbReference type="Proteomes" id="UP001297272">
    <property type="component" value="Unassembled WGS sequence"/>
</dbReference>
<name>A0ABS5RT11_9HYPH</name>
<keyword evidence="2" id="KW-0812">Transmembrane</keyword>
<protein>
    <submittedName>
        <fullName evidence="3">Uncharacterized protein</fullName>
    </submittedName>
</protein>
<evidence type="ECO:0000313" key="4">
    <source>
        <dbReference type="Proteomes" id="UP001297272"/>
    </source>
</evidence>
<evidence type="ECO:0000256" key="2">
    <source>
        <dbReference type="SAM" id="Phobius"/>
    </source>
</evidence>
<feature type="transmembrane region" description="Helical" evidence="2">
    <location>
        <begin position="34"/>
        <end position="60"/>
    </location>
</feature>
<organism evidence="3 4">
    <name type="scientific">Tianweitania aestuarii</name>
    <dbReference type="NCBI Taxonomy" id="2814886"/>
    <lineage>
        <taxon>Bacteria</taxon>
        <taxon>Pseudomonadati</taxon>
        <taxon>Pseudomonadota</taxon>
        <taxon>Alphaproteobacteria</taxon>
        <taxon>Hyphomicrobiales</taxon>
        <taxon>Phyllobacteriaceae</taxon>
        <taxon>Tianweitania</taxon>
    </lineage>
</organism>
<gene>
    <name evidence="3" type="ORF">JYU29_05805</name>
</gene>
<keyword evidence="2" id="KW-1133">Transmembrane helix</keyword>